<dbReference type="Pfam" id="PF18052">
    <property type="entry name" value="Rx_N"/>
    <property type="match status" value="1"/>
</dbReference>
<evidence type="ECO:0000259" key="7">
    <source>
        <dbReference type="Pfam" id="PF00931"/>
    </source>
</evidence>
<dbReference type="PANTHER" id="PTHR36766">
    <property type="entry name" value="PLANT BROAD-SPECTRUM MILDEW RESISTANCE PROTEIN RPW8"/>
    <property type="match status" value="1"/>
</dbReference>
<evidence type="ECO:0000313" key="10">
    <source>
        <dbReference type="Proteomes" id="UP001311915"/>
    </source>
</evidence>
<evidence type="ECO:0008006" key="11">
    <source>
        <dbReference type="Google" id="ProtNLM"/>
    </source>
</evidence>
<proteinExistence type="inferred from homology"/>
<keyword evidence="6" id="KW-0175">Coiled coil</keyword>
<dbReference type="PANTHER" id="PTHR36766:SF40">
    <property type="entry name" value="DISEASE RESISTANCE PROTEIN RGA3"/>
    <property type="match status" value="1"/>
</dbReference>
<accession>A0AAV9K7N5</accession>
<dbReference type="FunFam" id="3.40.50.300:FF:001091">
    <property type="entry name" value="Probable disease resistance protein At1g61300"/>
    <property type="match status" value="1"/>
</dbReference>
<dbReference type="Gene3D" id="1.20.5.4130">
    <property type="match status" value="1"/>
</dbReference>
<dbReference type="Pfam" id="PF00931">
    <property type="entry name" value="NB-ARC"/>
    <property type="match status" value="1"/>
</dbReference>
<dbReference type="GO" id="GO:0043531">
    <property type="term" value="F:ADP binding"/>
    <property type="evidence" value="ECO:0007669"/>
    <property type="project" value="InterPro"/>
</dbReference>
<keyword evidence="10" id="KW-1185">Reference proteome</keyword>
<evidence type="ECO:0000256" key="4">
    <source>
        <dbReference type="ARBA" id="ARBA00022821"/>
    </source>
</evidence>
<dbReference type="InterPro" id="IPR002182">
    <property type="entry name" value="NB-ARC"/>
</dbReference>
<feature type="domain" description="NB-ARC" evidence="7">
    <location>
        <begin position="183"/>
        <end position="325"/>
    </location>
</feature>
<evidence type="ECO:0000256" key="5">
    <source>
        <dbReference type="ARBA" id="ARBA00022840"/>
    </source>
</evidence>
<feature type="coiled-coil region" evidence="6">
    <location>
        <begin position="74"/>
        <end position="101"/>
    </location>
</feature>
<evidence type="ECO:0000256" key="1">
    <source>
        <dbReference type="ARBA" id="ARBA00008894"/>
    </source>
</evidence>
<organism evidence="9 10">
    <name type="scientific">Solanum pinnatisectum</name>
    <name type="common">tansyleaf nightshade</name>
    <dbReference type="NCBI Taxonomy" id="50273"/>
    <lineage>
        <taxon>Eukaryota</taxon>
        <taxon>Viridiplantae</taxon>
        <taxon>Streptophyta</taxon>
        <taxon>Embryophyta</taxon>
        <taxon>Tracheophyta</taxon>
        <taxon>Spermatophyta</taxon>
        <taxon>Magnoliopsida</taxon>
        <taxon>eudicotyledons</taxon>
        <taxon>Gunneridae</taxon>
        <taxon>Pentapetalae</taxon>
        <taxon>asterids</taxon>
        <taxon>lamiids</taxon>
        <taxon>Solanales</taxon>
        <taxon>Solanaceae</taxon>
        <taxon>Solanoideae</taxon>
        <taxon>Solaneae</taxon>
        <taxon>Solanum</taxon>
    </lineage>
</organism>
<dbReference type="SUPFAM" id="SSF52540">
    <property type="entry name" value="P-loop containing nucleoside triphosphate hydrolases"/>
    <property type="match status" value="1"/>
</dbReference>
<keyword evidence="3" id="KW-0547">Nucleotide-binding</keyword>
<feature type="domain" description="Disease resistance N-terminal" evidence="8">
    <location>
        <begin position="11"/>
        <end position="103"/>
    </location>
</feature>
<evidence type="ECO:0000259" key="8">
    <source>
        <dbReference type="Pfam" id="PF18052"/>
    </source>
</evidence>
<dbReference type="Proteomes" id="UP001311915">
    <property type="component" value="Unassembled WGS sequence"/>
</dbReference>
<name>A0AAV9K7N5_9SOLN</name>
<keyword evidence="5" id="KW-0067">ATP-binding</keyword>
<dbReference type="GO" id="GO:0005524">
    <property type="term" value="F:ATP binding"/>
    <property type="evidence" value="ECO:0007669"/>
    <property type="project" value="UniProtKB-KW"/>
</dbReference>
<reference evidence="9 10" key="1">
    <citation type="submission" date="2023-10" db="EMBL/GenBank/DDBJ databases">
        <title>Genome-Wide Identification Analysis in wild type Solanum Pinnatisectum Reveals Some Genes Defensing Phytophthora Infestans.</title>
        <authorList>
            <person name="Sun C."/>
        </authorList>
    </citation>
    <scope>NUCLEOTIDE SEQUENCE [LARGE SCALE GENOMIC DNA]</scope>
    <source>
        <strain evidence="9">LQN</strain>
        <tissue evidence="9">Leaf</tissue>
    </source>
</reference>
<dbReference type="InterPro" id="IPR041118">
    <property type="entry name" value="Rx_N"/>
</dbReference>
<dbReference type="AlphaFoldDB" id="A0AAV9K7N5"/>
<dbReference type="EMBL" id="JAWPEI010000012">
    <property type="protein sequence ID" value="KAK4709349.1"/>
    <property type="molecule type" value="Genomic_DNA"/>
</dbReference>
<dbReference type="GO" id="GO:0006952">
    <property type="term" value="P:defense response"/>
    <property type="evidence" value="ECO:0007669"/>
    <property type="project" value="UniProtKB-KW"/>
</dbReference>
<dbReference type="InterPro" id="IPR027417">
    <property type="entry name" value="P-loop_NTPase"/>
</dbReference>
<sequence length="347" mass="38752">MEIGLAVGGAFISSALNVLFDRLAPQGELLKMFQKRKNDVRLLKKLKLTLCGLQAVLTDAENKQASNQFVSQWLNELRDAVDSAENIIEEVNYEVLRLKVEGQDRNLAETSNQQVSDLNLCLIDDFCFNIKEKLVDTIETLKDLQEQIGDLGLKVHFGSTKQETRTPSTSLVDDSDIFGRQKEIKDLVARLLSEDASRGNLTVVPIVGMGGAGKTTLAKVVYNDEKVKDHFGLKAWYCVSEPYDALRITKGLLQGIGSFDSKDDGNLNQLQVHLKESLKGKKFLVVLDDVWNDDYNEWDNLRNVFVQGDMGSKIIVTTRKESVAIVAQSLWGLCLVKTLGLYSNDIH</sequence>
<comment type="caution">
    <text evidence="9">The sequence shown here is derived from an EMBL/GenBank/DDBJ whole genome shotgun (WGS) entry which is preliminary data.</text>
</comment>
<comment type="similarity">
    <text evidence="1">Belongs to the disease resistance NB-LRR family.</text>
</comment>
<evidence type="ECO:0000256" key="2">
    <source>
        <dbReference type="ARBA" id="ARBA00022737"/>
    </source>
</evidence>
<gene>
    <name evidence="9" type="ORF">R3W88_030274</name>
</gene>
<keyword evidence="2" id="KW-0677">Repeat</keyword>
<evidence type="ECO:0000256" key="3">
    <source>
        <dbReference type="ARBA" id="ARBA00022741"/>
    </source>
</evidence>
<dbReference type="PRINTS" id="PR00364">
    <property type="entry name" value="DISEASERSIST"/>
</dbReference>
<keyword evidence="4" id="KW-0611">Plant defense</keyword>
<dbReference type="Gene3D" id="3.40.50.300">
    <property type="entry name" value="P-loop containing nucleotide triphosphate hydrolases"/>
    <property type="match status" value="1"/>
</dbReference>
<evidence type="ECO:0000256" key="6">
    <source>
        <dbReference type="SAM" id="Coils"/>
    </source>
</evidence>
<protein>
    <recommendedName>
        <fullName evidence="11">Disease resistance RPP13-like protein 1</fullName>
    </recommendedName>
</protein>
<evidence type="ECO:0000313" key="9">
    <source>
        <dbReference type="EMBL" id="KAK4709349.1"/>
    </source>
</evidence>